<reference evidence="1 2" key="1">
    <citation type="submission" date="2016-08" db="EMBL/GenBank/DDBJ databases">
        <title>Genome-based comparison of Moorella thermoacetic strains.</title>
        <authorList>
            <person name="Poehlein A."/>
            <person name="Bengelsdorf F.R."/>
            <person name="Esser C."/>
            <person name="Duerre P."/>
            <person name="Daniel R."/>
        </authorList>
    </citation>
    <scope>NUCLEOTIDE SEQUENCE [LARGE SCALE GENOMIC DNA]</scope>
    <source>
        <strain evidence="1 2">DSM 11768</strain>
    </source>
</reference>
<gene>
    <name evidence="1" type="ORF">MOOR_20000</name>
</gene>
<proteinExistence type="predicted"/>
<sequence length="156" mass="17791">MEMRKLIGSGLIVLMLIMLVPSLAFATSKKEPLLKDFNAPNEVKSTIITPQHIVPWAALSQCTVPRSGVVSGYSQTIAGSPIEEISVQGVFDRIQYGTYQIVTLDSNFDKQYNSVMAYCQYLEKPFYQDWQYRIRATHTVSHDGQFDTRYTTDYYN</sequence>
<dbReference type="AlphaFoldDB" id="A0A1J5JY26"/>
<name>A0A1J5JY26_NEOTH</name>
<protein>
    <submittedName>
        <fullName evidence="1">Uncharacterized protein</fullName>
    </submittedName>
</protein>
<dbReference type="Proteomes" id="UP000182743">
    <property type="component" value="Unassembled WGS sequence"/>
</dbReference>
<comment type="caution">
    <text evidence="1">The sequence shown here is derived from an EMBL/GenBank/DDBJ whole genome shotgun (WGS) entry which is preliminary data.</text>
</comment>
<organism evidence="1 2">
    <name type="scientific">Neomoorella thermoacetica</name>
    <name type="common">Clostridium thermoaceticum</name>
    <dbReference type="NCBI Taxonomy" id="1525"/>
    <lineage>
        <taxon>Bacteria</taxon>
        <taxon>Bacillati</taxon>
        <taxon>Bacillota</taxon>
        <taxon>Clostridia</taxon>
        <taxon>Neomoorellales</taxon>
        <taxon>Neomoorellaceae</taxon>
        <taxon>Neomoorella</taxon>
    </lineage>
</organism>
<evidence type="ECO:0000313" key="1">
    <source>
        <dbReference type="EMBL" id="OIQ08457.1"/>
    </source>
</evidence>
<evidence type="ECO:0000313" key="2">
    <source>
        <dbReference type="Proteomes" id="UP000182743"/>
    </source>
</evidence>
<accession>A0A1J5JY26</accession>
<dbReference type="EMBL" id="MIHH01000011">
    <property type="protein sequence ID" value="OIQ08457.1"/>
    <property type="molecule type" value="Genomic_DNA"/>
</dbReference>